<keyword evidence="4" id="KW-1185">Reference proteome</keyword>
<name>A0A9P7CQP8_9FUNG</name>
<evidence type="ECO:0000256" key="1">
    <source>
        <dbReference type="PROSITE-ProRule" id="PRU01077"/>
    </source>
</evidence>
<dbReference type="InterPro" id="IPR031160">
    <property type="entry name" value="F_BAR_dom"/>
</dbReference>
<evidence type="ECO:0000313" key="3">
    <source>
        <dbReference type="EMBL" id="KAG1571492.1"/>
    </source>
</evidence>
<dbReference type="SMART" id="SM00055">
    <property type="entry name" value="FCH"/>
    <property type="match status" value="1"/>
</dbReference>
<dbReference type="GO" id="GO:0005737">
    <property type="term" value="C:cytoplasm"/>
    <property type="evidence" value="ECO:0007669"/>
    <property type="project" value="TreeGrafter"/>
</dbReference>
<dbReference type="Gene3D" id="1.20.1270.60">
    <property type="entry name" value="Arfaptin homology (AH) domain/BAR domain"/>
    <property type="match status" value="1"/>
</dbReference>
<dbReference type="InterPro" id="IPR008936">
    <property type="entry name" value="Rho_GTPase_activation_prot"/>
</dbReference>
<evidence type="ECO:0000259" key="2">
    <source>
        <dbReference type="PROSITE" id="PS51741"/>
    </source>
</evidence>
<dbReference type="SUPFAM" id="SSF103657">
    <property type="entry name" value="BAR/IMD domain-like"/>
    <property type="match status" value="1"/>
</dbReference>
<dbReference type="InterPro" id="IPR001060">
    <property type="entry name" value="FCH_dom"/>
</dbReference>
<comment type="caution">
    <text evidence="3">The sequence shown here is derived from an EMBL/GenBank/DDBJ whole genome shotgun (WGS) entry which is preliminary data.</text>
</comment>
<dbReference type="GO" id="GO:0007010">
    <property type="term" value="P:cytoskeleton organization"/>
    <property type="evidence" value="ECO:0007669"/>
    <property type="project" value="TreeGrafter"/>
</dbReference>
<dbReference type="GO" id="GO:0000935">
    <property type="term" value="C:division septum"/>
    <property type="evidence" value="ECO:0007669"/>
    <property type="project" value="TreeGrafter"/>
</dbReference>
<feature type="domain" description="F-BAR" evidence="2">
    <location>
        <begin position="5"/>
        <end position="332"/>
    </location>
</feature>
<proteinExistence type="predicted"/>
<dbReference type="PANTHER" id="PTHR23065">
    <property type="entry name" value="PROLINE-SERINE-THREONINE PHOSPHATASE INTERACTING PROTEIN 1"/>
    <property type="match status" value="1"/>
</dbReference>
<dbReference type="AlphaFoldDB" id="A0A9P7CQP8"/>
<dbReference type="GO" id="GO:0005096">
    <property type="term" value="F:GTPase activator activity"/>
    <property type="evidence" value="ECO:0007669"/>
    <property type="project" value="TreeGrafter"/>
</dbReference>
<reference evidence="3 4" key="1">
    <citation type="journal article" date="2020" name="Microb. Genom.">
        <title>Genetic diversity of clinical and environmental Mucorales isolates obtained from an investigation of mucormycosis cases among solid organ transplant recipients.</title>
        <authorList>
            <person name="Nguyen M.H."/>
            <person name="Kaul D."/>
            <person name="Muto C."/>
            <person name="Cheng S.J."/>
            <person name="Richter R.A."/>
            <person name="Bruno V.M."/>
            <person name="Liu G."/>
            <person name="Beyhan S."/>
            <person name="Sundermann A.J."/>
            <person name="Mounaud S."/>
            <person name="Pasculle A.W."/>
            <person name="Nierman W.C."/>
            <person name="Driscoll E."/>
            <person name="Cumbie R."/>
            <person name="Clancy C.J."/>
            <person name="Dupont C.L."/>
        </authorList>
    </citation>
    <scope>NUCLEOTIDE SEQUENCE [LARGE SCALE GENOMIC DNA]</scope>
    <source>
        <strain evidence="3 4">GL24</strain>
    </source>
</reference>
<dbReference type="GO" id="GO:0007264">
    <property type="term" value="P:small GTPase-mediated signal transduction"/>
    <property type="evidence" value="ECO:0007669"/>
    <property type="project" value="TreeGrafter"/>
</dbReference>
<evidence type="ECO:0000313" key="4">
    <source>
        <dbReference type="Proteomes" id="UP000740926"/>
    </source>
</evidence>
<gene>
    <name evidence="3" type="ORF">G6F50_004562</name>
</gene>
<protein>
    <recommendedName>
        <fullName evidence="2">F-BAR domain-containing protein</fullName>
    </recommendedName>
</protein>
<dbReference type="InterPro" id="IPR027267">
    <property type="entry name" value="AH/BAR_dom_sf"/>
</dbReference>
<keyword evidence="1" id="KW-0175">Coiled coil</keyword>
<dbReference type="EMBL" id="JAANIU010000556">
    <property type="protein sequence ID" value="KAG1571492.1"/>
    <property type="molecule type" value="Genomic_DNA"/>
</dbReference>
<dbReference type="Pfam" id="PF00611">
    <property type="entry name" value="FCH"/>
    <property type="match status" value="1"/>
</dbReference>
<dbReference type="Gene3D" id="1.10.555.10">
    <property type="entry name" value="Rho GTPase activation protein"/>
    <property type="match status" value="1"/>
</dbReference>
<accession>A0A9P7CQP8</accession>
<dbReference type="SUPFAM" id="SSF48350">
    <property type="entry name" value="GTPase activation domain, GAP"/>
    <property type="match status" value="1"/>
</dbReference>
<dbReference type="PANTHER" id="PTHR23065:SF17">
    <property type="entry name" value="RHO-GTPASE-ACTIVATING PROTEIN RGD2"/>
    <property type="match status" value="1"/>
</dbReference>
<dbReference type="Proteomes" id="UP000740926">
    <property type="component" value="Unassembled WGS sequence"/>
</dbReference>
<dbReference type="PROSITE" id="PS51741">
    <property type="entry name" value="F_BAR"/>
    <property type="match status" value="1"/>
</dbReference>
<dbReference type="GO" id="GO:0005886">
    <property type="term" value="C:plasma membrane"/>
    <property type="evidence" value="ECO:0007669"/>
    <property type="project" value="TreeGrafter"/>
</dbReference>
<organism evidence="3 4">
    <name type="scientific">Rhizopus delemar</name>
    <dbReference type="NCBI Taxonomy" id="936053"/>
    <lineage>
        <taxon>Eukaryota</taxon>
        <taxon>Fungi</taxon>
        <taxon>Fungi incertae sedis</taxon>
        <taxon>Mucoromycota</taxon>
        <taxon>Mucoromycotina</taxon>
        <taxon>Mucoromycetes</taxon>
        <taxon>Mucorales</taxon>
        <taxon>Mucorineae</taxon>
        <taxon>Rhizopodaceae</taxon>
        <taxon>Rhizopus</taxon>
    </lineage>
</organism>
<sequence>MPFAHAFQTSFWSPTASIDLYPNFKYGFDTLHKRLAQSITENEIISQYIQQRIESERAYGQSLSKLTIIPLEDDLTGLSRCFGVVCAESETSAKEHVARAENVNTTALDPLQRFSVRYSRIIATTKQAIEQQMDQFEMLVKQVEQAKLNYQTRCKAILTLQPTYRPTVIRLGTRVFHERFEIEDWLRSLNETLDRKMIIDWLESENQSVSVMHDLIGLNFIRQVDEDLFEKVKTKKGFFTWNSRQEVYVKEMLQADKVYRDLVIKIDKMRTEIEEALFMHFEEMENLELERIQTLKQVFISLAASLSNTIPRFKETVDNMMLYQETLKPDKDVQMIVEQYRTGQFIPRPILYENYFYGTSRHQLFGVSLEDLSRNEASLIPRFISSGISFIESENQDKESRLISISKLLATLPSANYHVSKSLFSHFHELLHDTTLIKSLAKTLGYILLRPQIETKISRYERHSQKLIEDLIEHYPLIFTKESIKAQEGNSTRISSIISTKSRRLIPSSSTLFKDPDQFPFVI</sequence>